<dbReference type="EMBL" id="KX443397">
    <property type="protein sequence ID" value="ARX59580.1"/>
    <property type="molecule type" value="Genomic_DNA"/>
</dbReference>
<name>A0A1Z1V093_RHOHA</name>
<geneLocation type="plasmid" evidence="2">
    <name>pVAPB1475</name>
</geneLocation>
<proteinExistence type="predicted"/>
<feature type="region of interest" description="Disordered" evidence="1">
    <location>
        <begin position="28"/>
        <end position="60"/>
    </location>
</feature>
<protein>
    <submittedName>
        <fullName evidence="4">Uncharacterized protein</fullName>
    </submittedName>
</protein>
<sequence length="60" mass="6758">MDKRYGGNPYLLHGDDPVLAMAGLYELWPDPSKTEDDPGRLAVDHHRAHHTGDGRDRTHP</sequence>
<feature type="compositionally biased region" description="Basic and acidic residues" evidence="1">
    <location>
        <begin position="32"/>
        <end position="60"/>
    </location>
</feature>
<keyword evidence="4" id="KW-0614">Plasmid</keyword>
<dbReference type="AlphaFoldDB" id="A0A1Z1V093"/>
<evidence type="ECO:0000313" key="4">
    <source>
        <dbReference type="EMBL" id="ARX60645.1"/>
    </source>
</evidence>
<evidence type="ECO:0000313" key="3">
    <source>
        <dbReference type="EMBL" id="ARX60540.1"/>
    </source>
</evidence>
<gene>
    <name evidence="3" type="ORF">pVAPB1413_0431</name>
    <name evidence="2" type="ORF">pVAPB1475_0431</name>
    <name evidence="4" type="ORF">pVAPB1533_0431</name>
</gene>
<dbReference type="EMBL" id="KX443406">
    <property type="protein sequence ID" value="ARX60540.1"/>
    <property type="molecule type" value="Genomic_DNA"/>
</dbReference>
<accession>A0A1Z1V093</accession>
<evidence type="ECO:0000313" key="2">
    <source>
        <dbReference type="EMBL" id="ARX59580.1"/>
    </source>
</evidence>
<geneLocation type="plasmid" evidence="3">
    <name>pVAPB1413</name>
</geneLocation>
<dbReference type="EMBL" id="KX443407">
    <property type="protein sequence ID" value="ARX60645.1"/>
    <property type="molecule type" value="Genomic_DNA"/>
</dbReference>
<reference evidence="4" key="1">
    <citation type="journal article" date="2017" name="Genome Biol. Evol.">
        <title>Comparative Genomics of Rhodococcus equi Virulence Plasmids Indicates Host-Driven Evolution of the vap Pathogenicity Island.</title>
        <authorList>
            <person name="MacArthur I."/>
            <person name="Anastasi E."/>
            <person name="Alvarez S."/>
            <person name="Scortti M."/>
            <person name="Vazquez-Boland J.A."/>
        </authorList>
    </citation>
    <scope>NUCLEOTIDE SEQUENCE</scope>
    <source>
        <strain evidence="3">PAM1413</strain>
        <strain evidence="2">PAM1475</strain>
        <strain evidence="4">PAM1533</strain>
        <plasmid evidence="3">pVAPB1413</plasmid>
        <plasmid evidence="2">pVAPB1475</plasmid>
        <plasmid evidence="4">PVAPB1533</plasmid>
    </source>
</reference>
<organism evidence="4">
    <name type="scientific">Rhodococcus hoagii</name>
    <name type="common">Corynebacterium equii</name>
    <dbReference type="NCBI Taxonomy" id="43767"/>
    <lineage>
        <taxon>Bacteria</taxon>
        <taxon>Bacillati</taxon>
        <taxon>Actinomycetota</taxon>
        <taxon>Actinomycetes</taxon>
        <taxon>Mycobacteriales</taxon>
        <taxon>Nocardiaceae</taxon>
        <taxon>Prescottella</taxon>
    </lineage>
</organism>
<evidence type="ECO:0000256" key="1">
    <source>
        <dbReference type="SAM" id="MobiDB-lite"/>
    </source>
</evidence>
<geneLocation type="plasmid" evidence="4">
    <name>PVAPB1533</name>
</geneLocation>